<proteinExistence type="predicted"/>
<dbReference type="SUPFAM" id="SSF56300">
    <property type="entry name" value="Metallo-dependent phosphatases"/>
    <property type="match status" value="1"/>
</dbReference>
<keyword evidence="3" id="KW-1185">Reference proteome</keyword>
<name>A0A2P7AN46_9HYPH</name>
<evidence type="ECO:0000259" key="1">
    <source>
        <dbReference type="Pfam" id="PF00149"/>
    </source>
</evidence>
<dbReference type="PANTHER" id="PTHR43143">
    <property type="entry name" value="METALLOPHOSPHOESTERASE, CALCINEURIN SUPERFAMILY"/>
    <property type="match status" value="1"/>
</dbReference>
<comment type="caution">
    <text evidence="2">The sequence shown here is derived from an EMBL/GenBank/DDBJ whole genome shotgun (WGS) entry which is preliminary data.</text>
</comment>
<dbReference type="Proteomes" id="UP000241764">
    <property type="component" value="Unassembled WGS sequence"/>
</dbReference>
<dbReference type="InterPro" id="IPR051918">
    <property type="entry name" value="STPP_CPPED1"/>
</dbReference>
<reference evidence="3" key="1">
    <citation type="submission" date="2017-11" db="EMBL/GenBank/DDBJ databases">
        <authorList>
            <person name="Kuznetsova I."/>
            <person name="Sazanova A."/>
            <person name="Chirak E."/>
            <person name="Safronova V."/>
            <person name="Willems A."/>
        </authorList>
    </citation>
    <scope>NUCLEOTIDE SEQUENCE [LARGE SCALE GENOMIC DNA]</scope>
    <source>
        <strain evidence="3">CCBAU 03422</strain>
    </source>
</reference>
<dbReference type="PANTHER" id="PTHR43143:SF1">
    <property type="entry name" value="SERINE_THREONINE-PROTEIN PHOSPHATASE CPPED1"/>
    <property type="match status" value="1"/>
</dbReference>
<dbReference type="AlphaFoldDB" id="A0A2P7AN46"/>
<dbReference type="InterPro" id="IPR004843">
    <property type="entry name" value="Calcineurin-like_PHP"/>
</dbReference>
<dbReference type="GO" id="GO:0016787">
    <property type="term" value="F:hydrolase activity"/>
    <property type="evidence" value="ECO:0007669"/>
    <property type="project" value="InterPro"/>
</dbReference>
<protein>
    <recommendedName>
        <fullName evidence="1">Calcineurin-like phosphoesterase domain-containing protein</fullName>
    </recommendedName>
</protein>
<dbReference type="EMBL" id="PGGM01000026">
    <property type="protein sequence ID" value="PSH55637.1"/>
    <property type="molecule type" value="Genomic_DNA"/>
</dbReference>
<evidence type="ECO:0000313" key="3">
    <source>
        <dbReference type="Proteomes" id="UP000241764"/>
    </source>
</evidence>
<dbReference type="InterPro" id="IPR029052">
    <property type="entry name" value="Metallo-depent_PP-like"/>
</dbReference>
<organism evidence="2 3">
    <name type="scientific">Phyllobacterium sophorae</name>
    <dbReference type="NCBI Taxonomy" id="1520277"/>
    <lineage>
        <taxon>Bacteria</taxon>
        <taxon>Pseudomonadati</taxon>
        <taxon>Pseudomonadota</taxon>
        <taxon>Alphaproteobacteria</taxon>
        <taxon>Hyphomicrobiales</taxon>
        <taxon>Phyllobacteriaceae</taxon>
        <taxon>Phyllobacterium</taxon>
    </lineage>
</organism>
<accession>A0A2P7AN46</accession>
<gene>
    <name evidence="2" type="ORF">CU103_30250</name>
</gene>
<sequence length="666" mass="72841">MFPKTQDRSLIMKTISPRDRPLLRFVVITDTHVNGEGDSPYPYPSGVLANARAAAAFAKIRTLKPDFVLHLGDMVHPLPGQVSFASAAANFREMVGDLEVPIRWVPGNHDIGDKPSAWLVAPPVSKETRTLYTDALGPDRHCFEHHGIRFVMADATLINSGMDAEEEQWNWLDTNISRDRRSFLFMHYPPYLTDTDEPEHYDNIADPGRSRLLAMLRDRPVEALFTGHVHNIFMNRFGNTDIHVLPATSFVRNDYSQLFPVPPTDEENGRNHVSRLGFMLVEVFEKGHTVHWVHTNGGTDPEIADQQMTVSMLHPRRRTAPVGVDLRQEWARALPIVPDGVVDELSRKYVRNDHLAMRLQSLGLRHLRVPMQDIIDERAAARMSDFAAFGHTFTVYGVGVPTTEIGDRLAAVAPILSGVEVILPSEAFAETSSLLAAFSHSIGAPVMLSKLRASAHSEGKGDGRSLYSHLPRHGFPVEEADEAFAAIPAGIAGLCFAVEPTAPLWAALETIASAAHKNGKRALAHLRLAGASFAKDAGTPEENARRIAEATLAGWAHRAVLDIVIDTFVDFDRGYVLRSGLLNSLCDLRPAGAVLQRLAELLADTPDGGSVRSEGSLRYFSIAGKHNALALDKLPTMNGSATAIRLDTGATIATDVEAAGMPILLS</sequence>
<dbReference type="Gene3D" id="3.60.21.10">
    <property type="match status" value="1"/>
</dbReference>
<dbReference type="Pfam" id="PF00149">
    <property type="entry name" value="Metallophos"/>
    <property type="match status" value="1"/>
</dbReference>
<feature type="domain" description="Calcineurin-like phosphoesterase" evidence="1">
    <location>
        <begin position="23"/>
        <end position="230"/>
    </location>
</feature>
<evidence type="ECO:0000313" key="2">
    <source>
        <dbReference type="EMBL" id="PSH55637.1"/>
    </source>
</evidence>